<evidence type="ECO:0000313" key="2">
    <source>
        <dbReference type="EMBL" id="EOB02520.1"/>
    </source>
</evidence>
<sequence length="225" mass="25612">MADYCISNCRLPDREQQIFRNTHKNSYNYSSCKDFKQTICKKLKSKPALMPNGCYLPKNNILNRSLDYIKREGDSSSSLAPIFLLKKLSQALVSGQKQSRETDEKSSMTKSYCQLPQLLLAMTLKEGLQAYANWIACLVQLKLADCLEPDTKAVSPNCFPFDMGATTQLVIYMYRFKDISRLGTESHLTVVRKLKCSNKIQPSSPDLKHRREACLHEDVGPSRDK</sequence>
<reference evidence="3" key="1">
    <citation type="journal article" date="2013" name="Nat. Genet.">
        <title>The duck genome and transcriptome provide insight into an avian influenza virus reservoir species.</title>
        <authorList>
            <person name="Huang Y."/>
            <person name="Li Y."/>
            <person name="Burt D.W."/>
            <person name="Chen H."/>
            <person name="Zhang Y."/>
            <person name="Qian W."/>
            <person name="Kim H."/>
            <person name="Gan S."/>
            <person name="Zhao Y."/>
            <person name="Li J."/>
            <person name="Yi K."/>
            <person name="Feng H."/>
            <person name="Zhu P."/>
            <person name="Li B."/>
            <person name="Liu Q."/>
            <person name="Fairley S."/>
            <person name="Magor K.E."/>
            <person name="Du Z."/>
            <person name="Hu X."/>
            <person name="Goodman L."/>
            <person name="Tafer H."/>
            <person name="Vignal A."/>
            <person name="Lee T."/>
            <person name="Kim K.W."/>
            <person name="Sheng Z."/>
            <person name="An Y."/>
            <person name="Searle S."/>
            <person name="Herrero J."/>
            <person name="Groenen M.A."/>
            <person name="Crooijmans R.P."/>
            <person name="Faraut T."/>
            <person name="Cai Q."/>
            <person name="Webster R.G."/>
            <person name="Aldridge J.R."/>
            <person name="Warren W.C."/>
            <person name="Bartschat S."/>
            <person name="Kehr S."/>
            <person name="Marz M."/>
            <person name="Stadler P.F."/>
            <person name="Smith J."/>
            <person name="Kraus R.H."/>
            <person name="Zhao Y."/>
            <person name="Ren L."/>
            <person name="Fei J."/>
            <person name="Morisson M."/>
            <person name="Kaiser P."/>
            <person name="Griffin D.K."/>
            <person name="Rao M."/>
            <person name="Pitel F."/>
            <person name="Wang J."/>
            <person name="Li N."/>
        </authorList>
    </citation>
    <scope>NUCLEOTIDE SEQUENCE [LARGE SCALE GENOMIC DNA]</scope>
</reference>
<feature type="region of interest" description="Disordered" evidence="1">
    <location>
        <begin position="200"/>
        <end position="225"/>
    </location>
</feature>
<dbReference type="EMBL" id="KB742957">
    <property type="protein sequence ID" value="EOB02520.1"/>
    <property type="molecule type" value="Genomic_DNA"/>
</dbReference>
<dbReference type="AlphaFoldDB" id="R0LLG9"/>
<evidence type="ECO:0000256" key="1">
    <source>
        <dbReference type="SAM" id="MobiDB-lite"/>
    </source>
</evidence>
<protein>
    <submittedName>
        <fullName evidence="2">Uncharacterized protein</fullName>
    </submittedName>
</protein>
<name>R0LLG9_ANAPL</name>
<proteinExistence type="predicted"/>
<dbReference type="Proteomes" id="UP000296049">
    <property type="component" value="Unassembled WGS sequence"/>
</dbReference>
<gene>
    <name evidence="2" type="ORF">Anapl_05183</name>
</gene>
<evidence type="ECO:0000313" key="3">
    <source>
        <dbReference type="Proteomes" id="UP000296049"/>
    </source>
</evidence>
<keyword evidence="3" id="KW-1185">Reference proteome</keyword>
<feature type="compositionally biased region" description="Basic and acidic residues" evidence="1">
    <location>
        <begin position="206"/>
        <end position="225"/>
    </location>
</feature>
<accession>R0LLG9</accession>
<organism evidence="2 3">
    <name type="scientific">Anas platyrhynchos</name>
    <name type="common">Mallard</name>
    <name type="synonym">Anas boschas</name>
    <dbReference type="NCBI Taxonomy" id="8839"/>
    <lineage>
        <taxon>Eukaryota</taxon>
        <taxon>Metazoa</taxon>
        <taxon>Chordata</taxon>
        <taxon>Craniata</taxon>
        <taxon>Vertebrata</taxon>
        <taxon>Euteleostomi</taxon>
        <taxon>Archelosauria</taxon>
        <taxon>Archosauria</taxon>
        <taxon>Dinosauria</taxon>
        <taxon>Saurischia</taxon>
        <taxon>Theropoda</taxon>
        <taxon>Coelurosauria</taxon>
        <taxon>Aves</taxon>
        <taxon>Neognathae</taxon>
        <taxon>Galloanserae</taxon>
        <taxon>Anseriformes</taxon>
        <taxon>Anatidae</taxon>
        <taxon>Anatinae</taxon>
        <taxon>Anas</taxon>
    </lineage>
</organism>